<dbReference type="EMBL" id="CAJPEV010001441">
    <property type="protein sequence ID" value="CAG0892671.1"/>
    <property type="molecule type" value="Genomic_DNA"/>
</dbReference>
<dbReference type="GO" id="GO:0050916">
    <property type="term" value="P:sensory perception of sweet taste"/>
    <property type="evidence" value="ECO:0007669"/>
    <property type="project" value="UniProtKB-ARBA"/>
</dbReference>
<evidence type="ECO:0000256" key="3">
    <source>
        <dbReference type="ARBA" id="ARBA00022475"/>
    </source>
</evidence>
<evidence type="ECO:0000313" key="10">
    <source>
        <dbReference type="Proteomes" id="UP000677054"/>
    </source>
</evidence>
<keyword evidence="6 8" id="KW-0472">Membrane</keyword>
<dbReference type="OrthoDB" id="6515679at2759"/>
<dbReference type="AlphaFoldDB" id="A0A7R8XHD7"/>
<feature type="transmembrane region" description="Helical" evidence="8">
    <location>
        <begin position="331"/>
        <end position="350"/>
    </location>
</feature>
<keyword evidence="3" id="KW-1003">Cell membrane</keyword>
<evidence type="ECO:0000256" key="7">
    <source>
        <dbReference type="ARBA" id="ARBA00023170"/>
    </source>
</evidence>
<feature type="transmembrane region" description="Helical" evidence="8">
    <location>
        <begin position="497"/>
        <end position="515"/>
    </location>
</feature>
<gene>
    <name evidence="9" type="ORF">DSTB1V02_LOCUS7227</name>
</gene>
<comment type="subcellular location">
    <subcellularLocation>
        <location evidence="1">Cell membrane</location>
        <topology evidence="1">Multi-pass membrane protein</topology>
    </subcellularLocation>
</comment>
<evidence type="ECO:0000256" key="4">
    <source>
        <dbReference type="ARBA" id="ARBA00022692"/>
    </source>
</evidence>
<name>A0A7R8XHD7_9CRUS</name>
<proteinExistence type="inferred from homology"/>
<evidence type="ECO:0008006" key="11">
    <source>
        <dbReference type="Google" id="ProtNLM"/>
    </source>
</evidence>
<keyword evidence="4 8" id="KW-0812">Transmembrane</keyword>
<evidence type="ECO:0000256" key="8">
    <source>
        <dbReference type="SAM" id="Phobius"/>
    </source>
</evidence>
<dbReference type="PANTHER" id="PTHR21421:SF29">
    <property type="entry name" value="GUSTATORY RECEPTOR 5A FOR TREHALOSE-RELATED"/>
    <property type="match status" value="1"/>
</dbReference>
<evidence type="ECO:0000256" key="1">
    <source>
        <dbReference type="ARBA" id="ARBA00004651"/>
    </source>
</evidence>
<dbReference type="EMBL" id="LR900958">
    <property type="protein sequence ID" value="CAD7247396.1"/>
    <property type="molecule type" value="Genomic_DNA"/>
</dbReference>
<reference evidence="9" key="1">
    <citation type="submission" date="2020-11" db="EMBL/GenBank/DDBJ databases">
        <authorList>
            <person name="Tran Van P."/>
        </authorList>
    </citation>
    <scope>NUCLEOTIDE SEQUENCE</scope>
</reference>
<organism evidence="9">
    <name type="scientific">Darwinula stevensoni</name>
    <dbReference type="NCBI Taxonomy" id="69355"/>
    <lineage>
        <taxon>Eukaryota</taxon>
        <taxon>Metazoa</taxon>
        <taxon>Ecdysozoa</taxon>
        <taxon>Arthropoda</taxon>
        <taxon>Crustacea</taxon>
        <taxon>Oligostraca</taxon>
        <taxon>Ostracoda</taxon>
        <taxon>Podocopa</taxon>
        <taxon>Podocopida</taxon>
        <taxon>Darwinulocopina</taxon>
        <taxon>Darwinuloidea</taxon>
        <taxon>Darwinulidae</taxon>
        <taxon>Darwinula</taxon>
    </lineage>
</organism>
<keyword evidence="5 8" id="KW-1133">Transmembrane helix</keyword>
<evidence type="ECO:0000256" key="5">
    <source>
        <dbReference type="ARBA" id="ARBA00022989"/>
    </source>
</evidence>
<accession>A0A7R8XHD7</accession>
<keyword evidence="10" id="KW-1185">Reference proteome</keyword>
<evidence type="ECO:0000256" key="6">
    <source>
        <dbReference type="ARBA" id="ARBA00023136"/>
    </source>
</evidence>
<dbReference type="GO" id="GO:0005886">
    <property type="term" value="C:plasma membrane"/>
    <property type="evidence" value="ECO:0007669"/>
    <property type="project" value="UniProtKB-SubCell"/>
</dbReference>
<dbReference type="InterPro" id="IPR009318">
    <property type="entry name" value="Gustatory_rcpt"/>
</dbReference>
<keyword evidence="7" id="KW-0675">Receptor</keyword>
<comment type="similarity">
    <text evidence="2">Belongs to the insect chemoreceptor superfamily. Gustatory receptor (GR) family. Gr5a subfamily.</text>
</comment>
<dbReference type="GO" id="GO:0008527">
    <property type="term" value="F:taste receptor activity"/>
    <property type="evidence" value="ECO:0007669"/>
    <property type="project" value="InterPro"/>
</dbReference>
<dbReference type="Pfam" id="PF06151">
    <property type="entry name" value="Trehalose_recp"/>
    <property type="match status" value="1"/>
</dbReference>
<evidence type="ECO:0000256" key="2">
    <source>
        <dbReference type="ARBA" id="ARBA00005327"/>
    </source>
</evidence>
<evidence type="ECO:0000313" key="9">
    <source>
        <dbReference type="EMBL" id="CAD7247396.1"/>
    </source>
</evidence>
<protein>
    <recommendedName>
        <fullName evidence="11">Gustatory receptor</fullName>
    </recommendedName>
</protein>
<dbReference type="PANTHER" id="PTHR21421">
    <property type="entry name" value="GUSTATORY RECEPTOR"/>
    <property type="match status" value="1"/>
</dbReference>
<sequence>MRALQFTLFEHQLQVDFNWVRRECKAFLRNARARQDQTQLLRKIEERNITPRAILQGRKAPHLLQSHRNNGDLLAALKHAASSVHVIMYAEDLVMSSTNRVELQRTIEALKILTNDNKMTVNLTNAKAIKFRKGGRRCKADIPFIFGNDLIGLEKAFDIGATEVGRGGEPKAGDHTQPDHPLLSKAEMRSLVREIGPHPFTAPGCLHDSSLLLCLLLYSTYLNAVQYLRLLMERCGGRDIALTGAGLFSLTRPFLISVFAAVCTFTIVCVQLADQAKCTESKRVEAMYRIWEVAVRLPRNSIQFGWRVGRTGNLALQSPGHAHLRGRLDDIFGFTTYNFYSLFIACFFYVSECKTNDLRSLVQSHRNLEAEIAAFGIHHVPGADGVIDMTQDLLSLLILFFYPDAISNLIDHILRIVCIQHPHPRNVFKLLFLTSRILIVTYGLVEVSEEAHRPVPWIYSRLKHDPNNPHLRLLVEKLQASRIAFCGAGIFYTTRSLFAMVFGIICTFTIVGIQFKPPV</sequence>
<dbReference type="Proteomes" id="UP000677054">
    <property type="component" value="Unassembled WGS sequence"/>
</dbReference>